<gene>
    <name evidence="2" type="ORF">BOTBODRAFT_514801</name>
</gene>
<feature type="domain" description="Glyoxalase-like" evidence="1">
    <location>
        <begin position="20"/>
        <end position="217"/>
    </location>
</feature>
<dbReference type="Gene3D" id="3.10.180.10">
    <property type="entry name" value="2,3-Dihydroxybiphenyl 1,2-Dioxygenase, domain 1"/>
    <property type="match status" value="1"/>
</dbReference>
<dbReference type="HOGENOM" id="CLU_058475_1_0_1"/>
<evidence type="ECO:0000259" key="1">
    <source>
        <dbReference type="Pfam" id="PF13468"/>
    </source>
</evidence>
<sequence>MSDDQLEGYEENHQPSRAILDHIIHLSPPGQLQQGIEHFESLGFKVIPGGQHADGLTSNALIVLQDGTYLELIAFDHPPSHYPPYSEARKARESHWWAHMPPGWIDWANQGLSDDINQDIRDYVGEGYDRPRYMQGVTGGRRTAEGKDLQWQVTFPDPAVHKRGAVPFFCFDITPRFWRVPGGAPDPQAPNLHLTNADHPCTARGVSRIHLVAPKAEMDTTMHDFRAILADSCTETPTAVSFRLQRPLYRLSAPLELLIEECRSDAQEELIARGSSSVWEIEFWVDSDRTDLRPVDVPGFGRISWRPLPQEN</sequence>
<evidence type="ECO:0000313" key="2">
    <source>
        <dbReference type="EMBL" id="KDQ18544.1"/>
    </source>
</evidence>
<organism evidence="2 3">
    <name type="scientific">Botryobasidium botryosum (strain FD-172 SS1)</name>
    <dbReference type="NCBI Taxonomy" id="930990"/>
    <lineage>
        <taxon>Eukaryota</taxon>
        <taxon>Fungi</taxon>
        <taxon>Dikarya</taxon>
        <taxon>Basidiomycota</taxon>
        <taxon>Agaricomycotina</taxon>
        <taxon>Agaricomycetes</taxon>
        <taxon>Cantharellales</taxon>
        <taxon>Botryobasidiaceae</taxon>
        <taxon>Botryobasidium</taxon>
    </lineage>
</organism>
<evidence type="ECO:0000313" key="3">
    <source>
        <dbReference type="Proteomes" id="UP000027195"/>
    </source>
</evidence>
<dbReference type="InterPro" id="IPR025870">
    <property type="entry name" value="Glyoxalase-like_dom"/>
</dbReference>
<dbReference type="OrthoDB" id="408973at2759"/>
<dbReference type="AlphaFoldDB" id="A0A067MSG2"/>
<dbReference type="InParanoid" id="A0A067MSG2"/>
<dbReference type="EMBL" id="KL198021">
    <property type="protein sequence ID" value="KDQ18544.1"/>
    <property type="molecule type" value="Genomic_DNA"/>
</dbReference>
<accession>A0A067MSG2</accession>
<keyword evidence="3" id="KW-1185">Reference proteome</keyword>
<name>A0A067MSG2_BOTB1</name>
<protein>
    <recommendedName>
        <fullName evidence="1">Glyoxalase-like domain-containing protein</fullName>
    </recommendedName>
</protein>
<dbReference type="Proteomes" id="UP000027195">
    <property type="component" value="Unassembled WGS sequence"/>
</dbReference>
<dbReference type="PANTHER" id="PTHR40265">
    <property type="entry name" value="BLL2707 PROTEIN"/>
    <property type="match status" value="1"/>
</dbReference>
<dbReference type="PANTHER" id="PTHR40265:SF1">
    <property type="entry name" value="GLYOXALASE-LIKE DOMAIN-CONTAINING PROTEIN"/>
    <property type="match status" value="1"/>
</dbReference>
<proteinExistence type="predicted"/>
<reference evidence="3" key="1">
    <citation type="journal article" date="2014" name="Proc. Natl. Acad. Sci. U.S.A.">
        <title>Extensive sampling of basidiomycete genomes demonstrates inadequacy of the white-rot/brown-rot paradigm for wood decay fungi.</title>
        <authorList>
            <person name="Riley R."/>
            <person name="Salamov A.A."/>
            <person name="Brown D.W."/>
            <person name="Nagy L.G."/>
            <person name="Floudas D."/>
            <person name="Held B.W."/>
            <person name="Levasseur A."/>
            <person name="Lombard V."/>
            <person name="Morin E."/>
            <person name="Otillar R."/>
            <person name="Lindquist E.A."/>
            <person name="Sun H."/>
            <person name="LaButti K.M."/>
            <person name="Schmutz J."/>
            <person name="Jabbour D."/>
            <person name="Luo H."/>
            <person name="Baker S.E."/>
            <person name="Pisabarro A.G."/>
            <person name="Walton J.D."/>
            <person name="Blanchette R.A."/>
            <person name="Henrissat B."/>
            <person name="Martin F."/>
            <person name="Cullen D."/>
            <person name="Hibbett D.S."/>
            <person name="Grigoriev I.V."/>
        </authorList>
    </citation>
    <scope>NUCLEOTIDE SEQUENCE [LARGE SCALE GENOMIC DNA]</scope>
    <source>
        <strain evidence="3">FD-172 SS1</strain>
    </source>
</reference>
<dbReference type="InterPro" id="IPR029068">
    <property type="entry name" value="Glyas_Bleomycin-R_OHBP_Dase"/>
</dbReference>
<dbReference type="Pfam" id="PF13468">
    <property type="entry name" value="Glyoxalase_3"/>
    <property type="match status" value="1"/>
</dbReference>